<feature type="domain" description="DALR anticodon binding" evidence="11">
    <location>
        <begin position="621"/>
        <end position="737"/>
    </location>
</feature>
<dbReference type="PANTHER" id="PTHR11956">
    <property type="entry name" value="ARGINYL-TRNA SYNTHETASE"/>
    <property type="match status" value="1"/>
</dbReference>
<dbReference type="SMART" id="SM00836">
    <property type="entry name" value="DALR_1"/>
    <property type="match status" value="1"/>
</dbReference>
<dbReference type="Pfam" id="PF00750">
    <property type="entry name" value="tRNA-synt_1d"/>
    <property type="match status" value="1"/>
</dbReference>
<gene>
    <name evidence="13" type="ORF">BCR36DRAFT_361540</name>
</gene>
<dbReference type="InterPro" id="IPR036695">
    <property type="entry name" value="Arg-tRNA-synth_N_sf"/>
</dbReference>
<dbReference type="Pfam" id="PF05746">
    <property type="entry name" value="DALR_1"/>
    <property type="match status" value="1"/>
</dbReference>
<dbReference type="GO" id="GO:0005739">
    <property type="term" value="C:mitochondrion"/>
    <property type="evidence" value="ECO:0007669"/>
    <property type="project" value="TreeGrafter"/>
</dbReference>
<dbReference type="CDD" id="cd07956">
    <property type="entry name" value="Anticodon_Ia_Arg"/>
    <property type="match status" value="1"/>
</dbReference>
<dbReference type="InterPro" id="IPR009080">
    <property type="entry name" value="tRNAsynth_Ia_anticodon-bd"/>
</dbReference>
<evidence type="ECO:0000256" key="1">
    <source>
        <dbReference type="ARBA" id="ARBA00005594"/>
    </source>
</evidence>
<evidence type="ECO:0000259" key="12">
    <source>
        <dbReference type="SMART" id="SM01016"/>
    </source>
</evidence>
<comment type="similarity">
    <text evidence="1 10">Belongs to the class-I aminoacyl-tRNA synthetase family.</text>
</comment>
<dbReference type="PANTHER" id="PTHR11956:SF11">
    <property type="entry name" value="ARGININE--TRNA LIGASE, MITOCHONDRIAL-RELATED"/>
    <property type="match status" value="1"/>
</dbReference>
<evidence type="ECO:0000256" key="6">
    <source>
        <dbReference type="ARBA" id="ARBA00022917"/>
    </source>
</evidence>
<dbReference type="Gene3D" id="3.40.50.620">
    <property type="entry name" value="HUPs"/>
    <property type="match status" value="1"/>
</dbReference>
<dbReference type="NCBIfam" id="TIGR00456">
    <property type="entry name" value="argS"/>
    <property type="match status" value="1"/>
</dbReference>
<dbReference type="EC" id="6.1.1.19" evidence="2"/>
<dbReference type="InterPro" id="IPR035684">
    <property type="entry name" value="ArgRS_core"/>
</dbReference>
<evidence type="ECO:0000256" key="9">
    <source>
        <dbReference type="ARBA" id="ARBA00049339"/>
    </source>
</evidence>
<dbReference type="GO" id="GO:0004814">
    <property type="term" value="F:arginine-tRNA ligase activity"/>
    <property type="evidence" value="ECO:0007669"/>
    <property type="project" value="UniProtKB-EC"/>
</dbReference>
<dbReference type="GO" id="GO:0005524">
    <property type="term" value="F:ATP binding"/>
    <property type="evidence" value="ECO:0007669"/>
    <property type="project" value="UniProtKB-KW"/>
</dbReference>
<evidence type="ECO:0000256" key="2">
    <source>
        <dbReference type="ARBA" id="ARBA00012837"/>
    </source>
</evidence>
<feature type="domain" description="Arginyl tRNA synthetase N-terminal" evidence="12">
    <location>
        <begin position="172"/>
        <end position="252"/>
    </location>
</feature>
<keyword evidence="14" id="KW-1185">Reference proteome</keyword>
<dbReference type="SUPFAM" id="SSF55190">
    <property type="entry name" value="Arginyl-tRNA synthetase (ArgRS), N-terminal 'additional' domain"/>
    <property type="match status" value="1"/>
</dbReference>
<dbReference type="OrthoDB" id="68056at2759"/>
<evidence type="ECO:0000313" key="14">
    <source>
        <dbReference type="Proteomes" id="UP000193719"/>
    </source>
</evidence>
<dbReference type="InterPro" id="IPR005148">
    <property type="entry name" value="Arg-tRNA-synth_N"/>
</dbReference>
<dbReference type="STRING" id="1754191.A0A1Y1UZH4"/>
<evidence type="ECO:0000256" key="4">
    <source>
        <dbReference type="ARBA" id="ARBA00022741"/>
    </source>
</evidence>
<keyword evidence="4 10" id="KW-0547">Nucleotide-binding</keyword>
<dbReference type="FunFam" id="1.10.730.10:FF:000006">
    <property type="entry name" value="Arginyl-tRNA synthetase 2, mitochondrial"/>
    <property type="match status" value="1"/>
</dbReference>
<dbReference type="InterPro" id="IPR001412">
    <property type="entry name" value="aa-tRNA-synth_I_CS"/>
</dbReference>
<name>A0A1Y1UZH4_9FUNG</name>
<evidence type="ECO:0000313" key="13">
    <source>
        <dbReference type="EMBL" id="ORX43158.1"/>
    </source>
</evidence>
<evidence type="ECO:0000259" key="11">
    <source>
        <dbReference type="SMART" id="SM00836"/>
    </source>
</evidence>
<dbReference type="Pfam" id="PF14497">
    <property type="entry name" value="GST_C_3"/>
    <property type="match status" value="1"/>
</dbReference>
<dbReference type="InterPro" id="IPR004046">
    <property type="entry name" value="GST_C"/>
</dbReference>
<evidence type="ECO:0000256" key="7">
    <source>
        <dbReference type="ARBA" id="ARBA00023146"/>
    </source>
</evidence>
<reference evidence="13 14" key="2">
    <citation type="submission" date="2016-08" db="EMBL/GenBank/DDBJ databases">
        <title>Pervasive Adenine N6-methylation of Active Genes in Fungi.</title>
        <authorList>
            <consortium name="DOE Joint Genome Institute"/>
            <person name="Mondo S.J."/>
            <person name="Dannebaum R.O."/>
            <person name="Kuo R.C."/>
            <person name="Labutti K."/>
            <person name="Haridas S."/>
            <person name="Kuo A."/>
            <person name="Salamov A."/>
            <person name="Ahrendt S.R."/>
            <person name="Lipzen A."/>
            <person name="Sullivan W."/>
            <person name="Andreopoulos W.B."/>
            <person name="Clum A."/>
            <person name="Lindquist E."/>
            <person name="Daum C."/>
            <person name="Ramamoorthy G.K."/>
            <person name="Gryganskyi A."/>
            <person name="Culley D."/>
            <person name="Magnuson J.K."/>
            <person name="James T.Y."/>
            <person name="O'Malley M.A."/>
            <person name="Stajich J.E."/>
            <person name="Spatafora J.W."/>
            <person name="Visel A."/>
            <person name="Grigoriev I.V."/>
        </authorList>
    </citation>
    <scope>NUCLEOTIDE SEQUENCE [LARGE SCALE GENOMIC DNA]</scope>
    <source>
        <strain evidence="14">finn</strain>
    </source>
</reference>
<proteinExistence type="inferred from homology"/>
<dbReference type="PRINTS" id="PR01038">
    <property type="entry name" value="TRNASYNTHARG"/>
</dbReference>
<keyword evidence="7 10" id="KW-0030">Aminoacyl-tRNA synthetase</keyword>
<dbReference type="InterPro" id="IPR008909">
    <property type="entry name" value="DALR_anticod-bd"/>
</dbReference>
<dbReference type="InterPro" id="IPR014729">
    <property type="entry name" value="Rossmann-like_a/b/a_fold"/>
</dbReference>
<dbReference type="PROSITE" id="PS00178">
    <property type="entry name" value="AA_TRNA_LIGASE_I"/>
    <property type="match status" value="1"/>
</dbReference>
<comment type="catalytic activity">
    <reaction evidence="9">
        <text>tRNA(Arg) + L-arginine + ATP = L-arginyl-tRNA(Arg) + AMP + diphosphate</text>
        <dbReference type="Rhea" id="RHEA:20301"/>
        <dbReference type="Rhea" id="RHEA-COMP:9658"/>
        <dbReference type="Rhea" id="RHEA-COMP:9673"/>
        <dbReference type="ChEBI" id="CHEBI:30616"/>
        <dbReference type="ChEBI" id="CHEBI:32682"/>
        <dbReference type="ChEBI" id="CHEBI:33019"/>
        <dbReference type="ChEBI" id="CHEBI:78442"/>
        <dbReference type="ChEBI" id="CHEBI:78513"/>
        <dbReference type="ChEBI" id="CHEBI:456215"/>
        <dbReference type="EC" id="6.1.1.19"/>
    </reaction>
</comment>
<dbReference type="AlphaFoldDB" id="A0A1Y1UZH4"/>
<keyword evidence="5 10" id="KW-0067">ATP-binding</keyword>
<dbReference type="InterPro" id="IPR001278">
    <property type="entry name" value="Arg-tRNA-ligase"/>
</dbReference>
<evidence type="ECO:0000256" key="10">
    <source>
        <dbReference type="RuleBase" id="RU363038"/>
    </source>
</evidence>
<evidence type="ECO:0000256" key="3">
    <source>
        <dbReference type="ARBA" id="ARBA00022598"/>
    </source>
</evidence>
<dbReference type="GO" id="GO:0006420">
    <property type="term" value="P:arginyl-tRNA aminoacylation"/>
    <property type="evidence" value="ECO:0007669"/>
    <property type="project" value="InterPro"/>
</dbReference>
<dbReference type="EMBL" id="MCFH01000055">
    <property type="protein sequence ID" value="ORX43158.1"/>
    <property type="molecule type" value="Genomic_DNA"/>
</dbReference>
<keyword evidence="3 10" id="KW-0436">Ligase</keyword>
<dbReference type="SMART" id="SM01016">
    <property type="entry name" value="Arg_tRNA_synt_N"/>
    <property type="match status" value="1"/>
</dbReference>
<dbReference type="Gene3D" id="1.10.730.10">
    <property type="entry name" value="Isoleucyl-tRNA Synthetase, Domain 1"/>
    <property type="match status" value="1"/>
</dbReference>
<dbReference type="SUPFAM" id="SSF47323">
    <property type="entry name" value="Anticodon-binding domain of a subclass of class I aminoacyl-tRNA synthetases"/>
    <property type="match status" value="1"/>
</dbReference>
<dbReference type="Pfam" id="PF03485">
    <property type="entry name" value="Arg_tRNA_synt_N"/>
    <property type="match status" value="1"/>
</dbReference>
<dbReference type="Gene3D" id="3.30.1360.70">
    <property type="entry name" value="Arginyl tRNA synthetase N-terminal domain"/>
    <property type="match status" value="1"/>
</dbReference>
<dbReference type="CDD" id="cd00671">
    <property type="entry name" value="ArgRS_core"/>
    <property type="match status" value="1"/>
</dbReference>
<organism evidence="13 14">
    <name type="scientific">Piromyces finnis</name>
    <dbReference type="NCBI Taxonomy" id="1754191"/>
    <lineage>
        <taxon>Eukaryota</taxon>
        <taxon>Fungi</taxon>
        <taxon>Fungi incertae sedis</taxon>
        <taxon>Chytridiomycota</taxon>
        <taxon>Chytridiomycota incertae sedis</taxon>
        <taxon>Neocallimastigomycetes</taxon>
        <taxon>Neocallimastigales</taxon>
        <taxon>Neocallimastigaceae</taxon>
        <taxon>Piromyces</taxon>
    </lineage>
</organism>
<keyword evidence="6 10" id="KW-0648">Protein biosynthesis</keyword>
<sequence length="737" mass="83102">MFLVFEQSILPYAEVLTYLLANVEKKLKVGLAAYDADNSVVLHILPTEEDANKKMLIGKCSVSRYFARIASKPLYSSLTLQNQIIVDDVLDNIRNGRVSEVLKVINAANGNFILGNDISLADIVSYDFFKVKPQKKSSEAFNNWFNKIDSLPEAVETEKIIKDALSTADVNDIFKLKIAEQLSELSGAEKKVIFNLLTPPAKPEYGDYSIPVARLRLQGNPVALAKEFSEKFQTNEFITATNSIGMFLNFSISRDTLRDVLIPRVLSLKDNYGTNATGAGKVSVVEFSSPNIAKPFHAGHLRSTIIGNFVQNVLKANGHKTIGINYLGDWGKQYGLLAVGYKKYGNDEELEKDPIKHLFHVYVNVNRDASENPAVHDEARAYFKKMEDGDEEALALWSKFRSLSIVKYKEIYARLNVNFDVYSGESMYSEGMVEVLNQLKELNLLELSEGAQIVNLKPYKLGGAIIAKTDGTTLYITRDIAAAIERYRTYKFDSMYYIVGAQQDHHFRQLFKILELMGMPWASQCHHINFGLVKSKDGQMSTRKGTVVFLEEILDATKNEMHDVMKKNENKYKQIEDPEYVSDVVGMSAVMTQDMMARRVKDYELDWNRMLSFEGDTGPYLQYAHARLCSIARNQSQYVIDENTDISCLTEKEAKDLINIISQYPELVKSIPAQLEPCMVVSYCMKLAHAVSQALEALWVQGQEENVAKARLALYACARITLHNALSILGIRPLEKM</sequence>
<protein>
    <recommendedName>
        <fullName evidence="2">arginine--tRNA ligase</fullName>
        <ecNumber evidence="2">6.1.1.19</ecNumber>
    </recommendedName>
    <alternativeName>
        <fullName evidence="8">Arginyl-tRNA synthetase</fullName>
    </alternativeName>
</protein>
<accession>A0A1Y1UZH4</accession>
<comment type="caution">
    <text evidence="13">The sequence shown here is derived from an EMBL/GenBank/DDBJ whole genome shotgun (WGS) entry which is preliminary data.</text>
</comment>
<dbReference type="HAMAP" id="MF_00123">
    <property type="entry name" value="Arg_tRNA_synth"/>
    <property type="match status" value="1"/>
</dbReference>
<reference evidence="13 14" key="1">
    <citation type="submission" date="2016-08" db="EMBL/GenBank/DDBJ databases">
        <title>Genomes of anaerobic fungi encode conserved fungal cellulosomes for biomass hydrolysis.</title>
        <authorList>
            <consortium name="DOE Joint Genome Institute"/>
            <person name="Haitjema C.H."/>
            <person name="Gilmore S.P."/>
            <person name="Henske J.K."/>
            <person name="Solomon K.V."/>
            <person name="De Groot R."/>
            <person name="Kuo A."/>
            <person name="Mondo S.J."/>
            <person name="Salamov A.A."/>
            <person name="Labutti K."/>
            <person name="Zhao Z."/>
            <person name="Chiniquy J."/>
            <person name="Barry K."/>
            <person name="Brewer H.M."/>
            <person name="Purvine S.O."/>
            <person name="Wright A.T."/>
            <person name="Boxma B."/>
            <person name="Van Alen T."/>
            <person name="Hackstein J.H."/>
            <person name="Baker S.E."/>
            <person name="Grigoriev I.V."/>
            <person name="O'Malley M.A."/>
        </authorList>
    </citation>
    <scope>NUCLEOTIDE SEQUENCE [LARGE SCALE GENOMIC DNA]</scope>
    <source>
        <strain evidence="14">finn</strain>
    </source>
</reference>
<dbReference type="Proteomes" id="UP000193719">
    <property type="component" value="Unassembled WGS sequence"/>
</dbReference>
<dbReference type="SUPFAM" id="SSF52374">
    <property type="entry name" value="Nucleotidylyl transferase"/>
    <property type="match status" value="1"/>
</dbReference>
<evidence type="ECO:0000256" key="5">
    <source>
        <dbReference type="ARBA" id="ARBA00022840"/>
    </source>
</evidence>
<evidence type="ECO:0000256" key="8">
    <source>
        <dbReference type="ARBA" id="ARBA00033033"/>
    </source>
</evidence>
<dbReference type="FunFam" id="3.40.50.620:FF:000058">
    <property type="entry name" value="Mitochondrial arginyl-tRNA synthetase"/>
    <property type="match status" value="1"/>
</dbReference>
<dbReference type="GO" id="GO:0032543">
    <property type="term" value="P:mitochondrial translation"/>
    <property type="evidence" value="ECO:0007669"/>
    <property type="project" value="TreeGrafter"/>
</dbReference>